<feature type="region of interest" description="Disordered" evidence="1">
    <location>
        <begin position="193"/>
        <end position="262"/>
    </location>
</feature>
<feature type="compositionally biased region" description="Pro residues" evidence="1">
    <location>
        <begin position="208"/>
        <end position="219"/>
    </location>
</feature>
<dbReference type="STRING" id="43335.A0A4U5QS24"/>
<dbReference type="InterPro" id="IPR000008">
    <property type="entry name" value="C2_dom"/>
</dbReference>
<dbReference type="InterPro" id="IPR035892">
    <property type="entry name" value="C2_domain_sf"/>
</dbReference>
<accession>A0A4U5QS24</accession>
<evidence type="ECO:0000256" key="1">
    <source>
        <dbReference type="SAM" id="MobiDB-lite"/>
    </source>
</evidence>
<feature type="domain" description="C2" evidence="2">
    <location>
        <begin position="1"/>
        <end position="115"/>
    </location>
</feature>
<comment type="caution">
    <text evidence="3">The sequence shown here is derived from an EMBL/GenBank/DDBJ whole genome shotgun (WGS) entry which is preliminary data.</text>
</comment>
<organism evidence="3">
    <name type="scientific">Populus alba</name>
    <name type="common">White poplar</name>
    <dbReference type="NCBI Taxonomy" id="43335"/>
    <lineage>
        <taxon>Eukaryota</taxon>
        <taxon>Viridiplantae</taxon>
        <taxon>Streptophyta</taxon>
        <taxon>Embryophyta</taxon>
        <taxon>Tracheophyta</taxon>
        <taxon>Spermatophyta</taxon>
        <taxon>Magnoliopsida</taxon>
        <taxon>eudicotyledons</taxon>
        <taxon>Gunneridae</taxon>
        <taxon>Pentapetalae</taxon>
        <taxon>rosids</taxon>
        <taxon>fabids</taxon>
        <taxon>Malpighiales</taxon>
        <taxon>Salicaceae</taxon>
        <taxon>Saliceae</taxon>
        <taxon>Populus</taxon>
    </lineage>
</organism>
<dbReference type="PANTHER" id="PTHR32246:SF163">
    <property type="entry name" value="PROTEIN SRC2-LIKE"/>
    <property type="match status" value="1"/>
</dbReference>
<gene>
    <name evidence="3" type="ORF">D5086_0000050420</name>
</gene>
<dbReference type="PANTHER" id="PTHR32246">
    <property type="entry name" value="INGRESSION PROTEIN FIC1"/>
    <property type="match status" value="1"/>
</dbReference>
<dbReference type="EMBL" id="RCHU01000132">
    <property type="protein sequence ID" value="TKS13810.1"/>
    <property type="molecule type" value="Genomic_DNA"/>
</dbReference>
<dbReference type="PROSITE" id="PS50004">
    <property type="entry name" value="C2"/>
    <property type="match status" value="1"/>
</dbReference>
<dbReference type="Pfam" id="PF00168">
    <property type="entry name" value="C2"/>
    <property type="match status" value="1"/>
</dbReference>
<dbReference type="SUPFAM" id="SSF49562">
    <property type="entry name" value="C2 domain (Calcium/lipid-binding domain, CaLB)"/>
    <property type="match status" value="1"/>
</dbReference>
<dbReference type="Gene3D" id="2.60.40.150">
    <property type="entry name" value="C2 domain"/>
    <property type="match status" value="1"/>
</dbReference>
<protein>
    <recommendedName>
        <fullName evidence="2">C2 domain-containing protein</fullName>
    </recommendedName>
</protein>
<evidence type="ECO:0000259" key="2">
    <source>
        <dbReference type="PROSITE" id="PS50004"/>
    </source>
</evidence>
<dbReference type="InterPro" id="IPR044750">
    <property type="entry name" value="C2_SRC2/BAP"/>
</dbReference>
<dbReference type="AlphaFoldDB" id="A0A4U5QS24"/>
<dbReference type="SMART" id="SM00239">
    <property type="entry name" value="C2"/>
    <property type="match status" value="1"/>
</dbReference>
<dbReference type="GO" id="GO:0006952">
    <property type="term" value="P:defense response"/>
    <property type="evidence" value="ECO:0007669"/>
    <property type="project" value="InterPro"/>
</dbReference>
<proteinExistence type="predicted"/>
<reference evidence="3" key="1">
    <citation type="submission" date="2018-10" db="EMBL/GenBank/DDBJ databases">
        <title>Population genomic analysis revealed the cold adaptation of white poplar.</title>
        <authorList>
            <person name="Liu Y.-J."/>
        </authorList>
    </citation>
    <scope>NUCLEOTIDE SEQUENCE [LARGE SCALE GENOMIC DNA]</scope>
    <source>
        <strain evidence="3">PAL-ZL1</strain>
    </source>
</reference>
<name>A0A4U5QS24_POPAL</name>
<evidence type="ECO:0000313" key="3">
    <source>
        <dbReference type="EMBL" id="TKS13810.1"/>
    </source>
</evidence>
<sequence>MECRSLEITVISAKDLKDVTLFDKMDVYCDVSLKGDDYNSKQKQKTHVHKDSGPNPVWNFPLKFTIDDVAAQQNRLKLKFMLKAKRMLKDKDVGVVFVPVNELLGAKDGKGSLSYSVSTPRGRMKGTLNFLFKFGEKFNVAAPAMAKMMDGNVSAYPAMGYHAAAGGNEMNKPVTAYPVMGYQGAAGSSYAYPAPPPQAGGDKHQTPYPYPYNQPPPPQQHGYGGYPPAPGHGYPGYPPQPMYGGGYQPGIQQKPKRSGRGNMGLGLGAGLLGGLLVGDMISDVGDMGGYDGGFDGGFDF</sequence>
<dbReference type="CDD" id="cd04051">
    <property type="entry name" value="C2_SRC2_like"/>
    <property type="match status" value="1"/>
</dbReference>